<dbReference type="OrthoDB" id="10255247at2759"/>
<dbReference type="PANTHER" id="PTHR46518:SF1">
    <property type="entry name" value="OUTER DYNEIN ARM-DOCKING COMPLEX SUBUNIT 3"/>
    <property type="match status" value="1"/>
</dbReference>
<accession>A0A8I6RCU0</accession>
<keyword evidence="4" id="KW-1185">Reference proteome</keyword>
<evidence type="ECO:0000313" key="4">
    <source>
        <dbReference type="Proteomes" id="UP000494040"/>
    </source>
</evidence>
<dbReference type="GO" id="GO:0036064">
    <property type="term" value="C:ciliary basal body"/>
    <property type="evidence" value="ECO:0007669"/>
    <property type="project" value="TreeGrafter"/>
</dbReference>
<reference evidence="3" key="1">
    <citation type="submission" date="2022-01" db="UniProtKB">
        <authorList>
            <consortium name="EnsemblMetazoa"/>
        </authorList>
    </citation>
    <scope>IDENTIFICATION</scope>
</reference>
<dbReference type="GO" id="GO:0036158">
    <property type="term" value="P:outer dynein arm assembly"/>
    <property type="evidence" value="ECO:0007669"/>
    <property type="project" value="InterPro"/>
</dbReference>
<feature type="coiled-coil region" evidence="1">
    <location>
        <begin position="235"/>
        <end position="262"/>
    </location>
</feature>
<evidence type="ECO:0008006" key="5">
    <source>
        <dbReference type="Google" id="ProtNLM"/>
    </source>
</evidence>
<sequence>MMNTTNGDQKLQRPLKKNDTRWTDKDKVKQLKGIAELHERTLKWMKVKKGAQVEKYKKEGRELDKKTEKIRRMLKDISQGDSAQIREILKRDKEAWLICKDQTPDGVIECLDHLIFLQRRELDRLKFEVELNNKKLFDAKLQEEMMNEAEKEKIGPAKFRVQELAAEIEHVKTQTKAANLVEKTYDRLKRILKKESLNIDEILDGLKVDMLVQAECILKAMEMGQTAVEDKANFILEYKKEMKLAKEEKEKHMQEIKRFKQMITRVKQINSSLARAESFVKINYQSNEEKQKFIKDLQEKVKKRKEQFKILMYVTTSNAPHEVFPRIEAVMKERFRLLRQLEINKMVRDTEVTRKNYMDYTLETIQENDILQTREYQIKKKELEDRIDKYRREVEQYKKKMAVAGRYVLQLRKNIYHFNRLFADVKIGNPGPTNLVATMRGEEDEDDDIFDDCDPKEFDDDDPERVFAPDSDSSSDNHEIDMNAAHIIDIITIKLNIILNEMKEEMIKREQKNIQLPDEDFTFETSSASESEVEDLKGEEDYMQAGYYVGELGGDTDEEEELEREEEFIYRKKLPTRLDLKIISQRIVDVREAHPTLTAEKAQIKKHICY</sequence>
<dbReference type="GO" id="GO:0003341">
    <property type="term" value="P:cilium movement"/>
    <property type="evidence" value="ECO:0007669"/>
    <property type="project" value="InterPro"/>
</dbReference>
<dbReference type="Proteomes" id="UP000494040">
    <property type="component" value="Unassembled WGS sequence"/>
</dbReference>
<name>A0A8I6RCU0_CIMLE</name>
<dbReference type="OMA" id="NNMKERE"/>
<dbReference type="KEGG" id="clec:106663442"/>
<dbReference type="GeneID" id="106663442"/>
<proteinExistence type="predicted"/>
<dbReference type="InterPro" id="IPR033192">
    <property type="entry name" value="ODAD3"/>
</dbReference>
<protein>
    <recommendedName>
        <fullName evidence="5">Coiled-coil domain-containing protein 63</fullName>
    </recommendedName>
</protein>
<dbReference type="EnsemblMetazoa" id="XM_014388268.2">
    <property type="protein sequence ID" value="XP_014243754.1"/>
    <property type="gene ID" value="LOC106663442"/>
</dbReference>
<dbReference type="AlphaFoldDB" id="A0A8I6RCU0"/>
<dbReference type="RefSeq" id="XP_014243754.1">
    <property type="nucleotide sequence ID" value="XM_014388268.2"/>
</dbReference>
<dbReference type="GO" id="GO:0035253">
    <property type="term" value="C:ciliary rootlet"/>
    <property type="evidence" value="ECO:0007669"/>
    <property type="project" value="TreeGrafter"/>
</dbReference>
<feature type="compositionally biased region" description="Acidic residues" evidence="2">
    <location>
        <begin position="443"/>
        <end position="463"/>
    </location>
</feature>
<evidence type="ECO:0000256" key="1">
    <source>
        <dbReference type="SAM" id="Coils"/>
    </source>
</evidence>
<evidence type="ECO:0000256" key="2">
    <source>
        <dbReference type="SAM" id="MobiDB-lite"/>
    </source>
</evidence>
<organism evidence="3 4">
    <name type="scientific">Cimex lectularius</name>
    <name type="common">Bed bug</name>
    <name type="synonym">Acanthia lectularia</name>
    <dbReference type="NCBI Taxonomy" id="79782"/>
    <lineage>
        <taxon>Eukaryota</taxon>
        <taxon>Metazoa</taxon>
        <taxon>Ecdysozoa</taxon>
        <taxon>Arthropoda</taxon>
        <taxon>Hexapoda</taxon>
        <taxon>Insecta</taxon>
        <taxon>Pterygota</taxon>
        <taxon>Neoptera</taxon>
        <taxon>Paraneoptera</taxon>
        <taxon>Hemiptera</taxon>
        <taxon>Heteroptera</taxon>
        <taxon>Panheteroptera</taxon>
        <taxon>Cimicomorpha</taxon>
        <taxon>Cimicidae</taxon>
        <taxon>Cimex</taxon>
    </lineage>
</organism>
<feature type="coiled-coil region" evidence="1">
    <location>
        <begin position="373"/>
        <end position="400"/>
    </location>
</feature>
<evidence type="ECO:0000313" key="3">
    <source>
        <dbReference type="EnsemblMetazoa" id="XP_014243754.1"/>
    </source>
</evidence>
<feature type="region of interest" description="Disordered" evidence="2">
    <location>
        <begin position="443"/>
        <end position="478"/>
    </location>
</feature>
<keyword evidence="1" id="KW-0175">Coiled coil</keyword>
<dbReference type="PANTHER" id="PTHR46518">
    <property type="entry name" value="COILED-COIL DOMAIN-CONTAINING PROTEIN 151"/>
    <property type="match status" value="1"/>
</dbReference>
<dbReference type="GO" id="GO:0097542">
    <property type="term" value="C:ciliary tip"/>
    <property type="evidence" value="ECO:0007669"/>
    <property type="project" value="TreeGrafter"/>
</dbReference>